<name>A0A3N6R845_9CYAN</name>
<dbReference type="SUPFAM" id="SSF53335">
    <property type="entry name" value="S-adenosyl-L-methionine-dependent methyltransferases"/>
    <property type="match status" value="1"/>
</dbReference>
<dbReference type="Gene3D" id="3.40.50.150">
    <property type="entry name" value="Vaccinia Virus protein VP39"/>
    <property type="match status" value="1"/>
</dbReference>
<dbReference type="CDD" id="cd02440">
    <property type="entry name" value="AdoMet_MTases"/>
    <property type="match status" value="1"/>
</dbReference>
<dbReference type="EMBL" id="RCBY01000206">
    <property type="protein sequence ID" value="RQH28696.1"/>
    <property type="molecule type" value="Genomic_DNA"/>
</dbReference>
<accession>A0A3N6R845</accession>
<reference evidence="2 3" key="1">
    <citation type="journal article" date="2018" name="ACS Chem. Biol.">
        <title>Ketoreductase domain dysfunction expands chemodiversity: malyngamide biosynthesis in the cyanobacterium Okeania hirsuta.</title>
        <authorList>
            <person name="Moss N.A."/>
            <person name="Leao T."/>
            <person name="Rankin M."/>
            <person name="McCullough T.M."/>
            <person name="Qu P."/>
            <person name="Korobeynikov A."/>
            <person name="Smith J.L."/>
            <person name="Gerwick L."/>
            <person name="Gerwick W.H."/>
        </authorList>
    </citation>
    <scope>NUCLEOTIDE SEQUENCE [LARGE SCALE GENOMIC DNA]</scope>
    <source>
        <strain evidence="2 3">PAB10Feb10-1</strain>
    </source>
</reference>
<dbReference type="GO" id="GO:0010420">
    <property type="term" value="F:polyprenyldihydroxybenzoate methyltransferase activity"/>
    <property type="evidence" value="ECO:0007669"/>
    <property type="project" value="TreeGrafter"/>
</dbReference>
<keyword evidence="3" id="KW-1185">Reference proteome</keyword>
<dbReference type="GO" id="GO:0032259">
    <property type="term" value="P:methylation"/>
    <property type="evidence" value="ECO:0007669"/>
    <property type="project" value="UniProtKB-KW"/>
</dbReference>
<dbReference type="RefSeq" id="WP_124155383.1">
    <property type="nucleotide sequence ID" value="NZ_CAWOLW010000120.1"/>
</dbReference>
<dbReference type="PANTHER" id="PTHR43464">
    <property type="entry name" value="METHYLTRANSFERASE"/>
    <property type="match status" value="1"/>
</dbReference>
<keyword evidence="2" id="KW-0489">Methyltransferase</keyword>
<dbReference type="AlphaFoldDB" id="A0A3N6R845"/>
<feature type="domain" description="Methyltransferase type 11" evidence="1">
    <location>
        <begin position="50"/>
        <end position="133"/>
    </location>
</feature>
<evidence type="ECO:0000313" key="2">
    <source>
        <dbReference type="EMBL" id="RQH28696.1"/>
    </source>
</evidence>
<dbReference type="Pfam" id="PF08241">
    <property type="entry name" value="Methyltransf_11"/>
    <property type="match status" value="1"/>
</dbReference>
<protein>
    <submittedName>
        <fullName evidence="2">Class I SAM-dependent methyltransferase</fullName>
    </submittedName>
</protein>
<sequence>MVNKISAEEFYDELAANYDDVLKDPKCNVQHIHEAAKIFHQYNYHQGSILDIGCGTGFLSELLQGNFEYTGIDISSKILDYAAKRGYKTIHKSIETALPEIDTNSYDFVFCLGSLLFVEDSQTAIEHITRIARQAILISIDETTEEFIKNVVVPVYDHSKITIENAIEDYFILGWTSPTTGIPIRTRMIYIEQKN</sequence>
<gene>
    <name evidence="2" type="ORF">D5R40_25405</name>
</gene>
<evidence type="ECO:0000259" key="1">
    <source>
        <dbReference type="Pfam" id="PF08241"/>
    </source>
</evidence>
<keyword evidence="2" id="KW-0808">Transferase</keyword>
<dbReference type="Proteomes" id="UP000269154">
    <property type="component" value="Unassembled WGS sequence"/>
</dbReference>
<comment type="caution">
    <text evidence="2">The sequence shown here is derived from an EMBL/GenBank/DDBJ whole genome shotgun (WGS) entry which is preliminary data.</text>
</comment>
<dbReference type="InterPro" id="IPR029063">
    <property type="entry name" value="SAM-dependent_MTases_sf"/>
</dbReference>
<evidence type="ECO:0000313" key="3">
    <source>
        <dbReference type="Proteomes" id="UP000269154"/>
    </source>
</evidence>
<organism evidence="2 3">
    <name type="scientific">Okeania hirsuta</name>
    <dbReference type="NCBI Taxonomy" id="1458930"/>
    <lineage>
        <taxon>Bacteria</taxon>
        <taxon>Bacillati</taxon>
        <taxon>Cyanobacteriota</taxon>
        <taxon>Cyanophyceae</taxon>
        <taxon>Oscillatoriophycideae</taxon>
        <taxon>Oscillatoriales</taxon>
        <taxon>Microcoleaceae</taxon>
        <taxon>Okeania</taxon>
    </lineage>
</organism>
<proteinExistence type="predicted"/>
<dbReference type="InterPro" id="IPR013216">
    <property type="entry name" value="Methyltransf_11"/>
</dbReference>
<dbReference type="OrthoDB" id="9808140at2"/>
<dbReference type="PANTHER" id="PTHR43464:SF23">
    <property type="entry name" value="JUVENILE HORMONE ACID O-METHYLTRANSFERASE"/>
    <property type="match status" value="1"/>
</dbReference>